<evidence type="ECO:0000259" key="10">
    <source>
        <dbReference type="Pfam" id="PF06429"/>
    </source>
</evidence>
<evidence type="ECO:0000313" key="12">
    <source>
        <dbReference type="EMBL" id="MBR0562935.1"/>
    </source>
</evidence>
<comment type="subunit">
    <text evidence="4 6">The basal body constitutes a major portion of the flagellar organelle and consists of five rings (E,L,P,S, and M) mounted on a central rod. The rod consists of about 26 subunits of FlgG in the distal portion, and FlgB, FlgC and FlgF are thought to build up the proximal portion of the rod with about 6 subunits each.</text>
</comment>
<dbReference type="InterPro" id="IPR037925">
    <property type="entry name" value="FlgE/F/G-like"/>
</dbReference>
<evidence type="ECO:0000256" key="5">
    <source>
        <dbReference type="ARBA" id="ARBA00040228"/>
    </source>
</evidence>
<protein>
    <recommendedName>
        <fullName evidence="5 6">Flagellar basal-body rod protein FlgF</fullName>
    </recommendedName>
</protein>
<dbReference type="NCBIfam" id="NF009280">
    <property type="entry name" value="PRK12640.1"/>
    <property type="match status" value="1"/>
</dbReference>
<keyword evidence="12" id="KW-0966">Cell projection</keyword>
<dbReference type="Pfam" id="PF22692">
    <property type="entry name" value="LlgE_F_G_D1"/>
    <property type="match status" value="1"/>
</dbReference>
<keyword evidence="3 6" id="KW-0975">Bacterial flagellum</keyword>
<keyword evidence="8" id="KW-0732">Signal</keyword>
<evidence type="ECO:0000256" key="4">
    <source>
        <dbReference type="ARBA" id="ARBA00038560"/>
    </source>
</evidence>
<feature type="region of interest" description="Disordered" evidence="7">
    <location>
        <begin position="169"/>
        <end position="196"/>
    </location>
</feature>
<feature type="chain" id="PRO_5042774199" description="Flagellar basal-body rod protein FlgF" evidence="8">
    <location>
        <begin position="21"/>
        <end position="253"/>
    </location>
</feature>
<evidence type="ECO:0000256" key="1">
    <source>
        <dbReference type="ARBA" id="ARBA00004117"/>
    </source>
</evidence>
<dbReference type="RefSeq" id="WP_211926858.1">
    <property type="nucleotide sequence ID" value="NZ_JAGQFT020000005.1"/>
</dbReference>
<feature type="domain" description="Flagellar basal body rod protein N-terminal" evidence="9">
    <location>
        <begin position="5"/>
        <end position="35"/>
    </location>
</feature>
<keyword evidence="12" id="KW-0282">Flagellum</keyword>
<comment type="similarity">
    <text evidence="2 6">Belongs to the flagella basal body rod proteins family.</text>
</comment>
<feature type="signal peptide" evidence="8">
    <location>
        <begin position="1"/>
        <end position="20"/>
    </location>
</feature>
<evidence type="ECO:0000259" key="11">
    <source>
        <dbReference type="Pfam" id="PF22692"/>
    </source>
</evidence>
<keyword evidence="14" id="KW-1185">Reference proteome</keyword>
<feature type="domain" description="Flagellar hook protein FlgE/F/G-like D1" evidence="11">
    <location>
        <begin position="81"/>
        <end position="146"/>
    </location>
</feature>
<dbReference type="InterPro" id="IPR001444">
    <property type="entry name" value="Flag_bb_rod_N"/>
</dbReference>
<dbReference type="GO" id="GO:0071978">
    <property type="term" value="P:bacterial-type flagellum-dependent swarming motility"/>
    <property type="evidence" value="ECO:0007669"/>
    <property type="project" value="TreeGrafter"/>
</dbReference>
<evidence type="ECO:0000313" key="13">
    <source>
        <dbReference type="EMBL" id="MBS7457198.1"/>
    </source>
</evidence>
<keyword evidence="12" id="KW-0969">Cilium</keyword>
<evidence type="ECO:0000256" key="6">
    <source>
        <dbReference type="RuleBase" id="RU362116"/>
    </source>
</evidence>
<reference evidence="13 14" key="1">
    <citation type="journal article" date="2021" name="Microbiol. Resour. Announc.">
        <title>Draft Genome Sequence of Coralloluteibacterium stylophorae LMG 29479T.</title>
        <authorList>
            <person name="Karlyshev A.V."/>
            <person name="Kudryashova E.B."/>
            <person name="Ariskina E.V."/>
            <person name="Conroy A.P."/>
            <person name="Abidueva E.Y."/>
        </authorList>
    </citation>
    <scope>NUCLEOTIDE SEQUENCE [LARGE SCALE GENOMIC DNA]</scope>
    <source>
        <strain evidence="13 14">LMG 29479</strain>
    </source>
</reference>
<comment type="subcellular location">
    <subcellularLocation>
        <location evidence="1 6">Bacterial flagellum basal body</location>
    </subcellularLocation>
</comment>
<reference evidence="12" key="2">
    <citation type="submission" date="2021-04" db="EMBL/GenBank/DDBJ databases">
        <authorList>
            <person name="Karlyshev A.V."/>
        </authorList>
    </citation>
    <scope>NUCLEOTIDE SEQUENCE</scope>
    <source>
        <strain evidence="12">LMG 29479</strain>
    </source>
</reference>
<dbReference type="SUPFAM" id="SSF117143">
    <property type="entry name" value="Flagellar hook protein flgE"/>
    <property type="match status" value="1"/>
</dbReference>
<evidence type="ECO:0000313" key="14">
    <source>
        <dbReference type="Proteomes" id="UP000675747"/>
    </source>
</evidence>
<evidence type="ECO:0000256" key="2">
    <source>
        <dbReference type="ARBA" id="ARBA00009677"/>
    </source>
</evidence>
<dbReference type="EMBL" id="JAGQFT020000005">
    <property type="protein sequence ID" value="MBS7457198.1"/>
    <property type="molecule type" value="Genomic_DNA"/>
</dbReference>
<sequence>MDKGLYVAMTGASASLKAQAAVAHNLANADTTGFKAMVVGTESYQIQGKGLPTRFDALQIEPGYDARHGALVSTGNQLDVALSGDSWLAVQDANGRTAYTRNGELHVDPTGLLKTSAGETVLDDGGNPLALPPSQQLTVGADGTISMVPLGEGPRTLAIVARMQVAEAAPGTLERGPDGLFRPPPQADGTPAEPLPQAAGNVMTAGALEQSNVDAAGMLVSMIQLARQFEMQVKVLNHGDENAQAANSLLRLS</sequence>
<dbReference type="PANTHER" id="PTHR30435:SF18">
    <property type="entry name" value="FLAGELLAR BASAL-BODY ROD PROTEIN FLGF"/>
    <property type="match status" value="1"/>
</dbReference>
<proteinExistence type="inferred from homology"/>
<dbReference type="Pfam" id="PF06429">
    <property type="entry name" value="Flg_bbr_C"/>
    <property type="match status" value="1"/>
</dbReference>
<dbReference type="Pfam" id="PF00460">
    <property type="entry name" value="Flg_bb_rod"/>
    <property type="match status" value="1"/>
</dbReference>
<accession>A0A8J7VTH8</accession>
<organism evidence="12">
    <name type="scientific">Coralloluteibacterium stylophorae</name>
    <dbReference type="NCBI Taxonomy" id="1776034"/>
    <lineage>
        <taxon>Bacteria</taxon>
        <taxon>Pseudomonadati</taxon>
        <taxon>Pseudomonadota</taxon>
        <taxon>Gammaproteobacteria</taxon>
        <taxon>Lysobacterales</taxon>
        <taxon>Lysobacteraceae</taxon>
        <taxon>Coralloluteibacterium</taxon>
    </lineage>
</organism>
<evidence type="ECO:0000256" key="7">
    <source>
        <dbReference type="SAM" id="MobiDB-lite"/>
    </source>
</evidence>
<evidence type="ECO:0000256" key="8">
    <source>
        <dbReference type="SAM" id="SignalP"/>
    </source>
</evidence>
<feature type="domain" description="Flagellar basal-body/hook protein C-terminal" evidence="10">
    <location>
        <begin position="205"/>
        <end position="249"/>
    </location>
</feature>
<comment type="caution">
    <text evidence="12">The sequence shown here is derived from an EMBL/GenBank/DDBJ whole genome shotgun (WGS) entry which is preliminary data.</text>
</comment>
<dbReference type="EMBL" id="JAGQFT010000085">
    <property type="protein sequence ID" value="MBR0562935.1"/>
    <property type="molecule type" value="Genomic_DNA"/>
</dbReference>
<dbReference type="InterPro" id="IPR010930">
    <property type="entry name" value="Flg_bb/hook_C_dom"/>
</dbReference>
<dbReference type="PANTHER" id="PTHR30435">
    <property type="entry name" value="FLAGELLAR PROTEIN"/>
    <property type="match status" value="1"/>
</dbReference>
<dbReference type="InterPro" id="IPR053967">
    <property type="entry name" value="LlgE_F_G-like_D1"/>
</dbReference>
<dbReference type="AlphaFoldDB" id="A0A8J7VTH8"/>
<evidence type="ECO:0000259" key="9">
    <source>
        <dbReference type="Pfam" id="PF00460"/>
    </source>
</evidence>
<evidence type="ECO:0000256" key="3">
    <source>
        <dbReference type="ARBA" id="ARBA00023143"/>
    </source>
</evidence>
<gene>
    <name evidence="13" type="ORF">KB893_008620</name>
    <name evidence="12" type="ORF">KB893_10465</name>
</gene>
<name>A0A8J7VTH8_9GAMM</name>
<dbReference type="Proteomes" id="UP000675747">
    <property type="component" value="Unassembled WGS sequence"/>
</dbReference>
<dbReference type="GO" id="GO:0030694">
    <property type="term" value="C:bacterial-type flagellum basal body, rod"/>
    <property type="evidence" value="ECO:0007669"/>
    <property type="project" value="UniProtKB-UniRule"/>
</dbReference>
<dbReference type="NCBIfam" id="TIGR03506">
    <property type="entry name" value="FlgEFG_subfam"/>
    <property type="match status" value="1"/>
</dbReference>
<dbReference type="InterPro" id="IPR020013">
    <property type="entry name" value="Flagellar_FlgE/F/G"/>
</dbReference>